<dbReference type="WBParaSite" id="maker-unitig_37743-snap-gene-0.2-mRNA-1">
    <property type="protein sequence ID" value="maker-unitig_37743-snap-gene-0.2-mRNA-1"/>
    <property type="gene ID" value="maker-unitig_37743-snap-gene-0.2"/>
</dbReference>
<protein>
    <submittedName>
        <fullName evidence="3">Methyltranfer_dom domain-containing protein</fullName>
    </submittedName>
</protein>
<proteinExistence type="predicted"/>
<evidence type="ECO:0000313" key="3">
    <source>
        <dbReference type="WBParaSite" id="maker-unitig_37743-snap-gene-0.2-mRNA-1"/>
    </source>
</evidence>
<reference evidence="3" key="1">
    <citation type="submission" date="2016-11" db="UniProtKB">
        <authorList>
            <consortium name="WormBaseParasite"/>
        </authorList>
    </citation>
    <scope>IDENTIFICATION</scope>
</reference>
<dbReference type="Gene3D" id="3.90.550.50">
    <property type="match status" value="1"/>
</dbReference>
<dbReference type="PANTHER" id="PTHR12496:SF2">
    <property type="entry name" value="METHYLTRANSFERASE-LIKE PROTEIN 25B"/>
    <property type="match status" value="1"/>
</dbReference>
<dbReference type="AlphaFoldDB" id="A0A1I8FK08"/>
<feature type="region of interest" description="Disordered" evidence="1">
    <location>
        <begin position="223"/>
        <end position="255"/>
    </location>
</feature>
<dbReference type="InterPro" id="IPR052220">
    <property type="entry name" value="METTL25"/>
</dbReference>
<organism evidence="2 3">
    <name type="scientific">Macrostomum lignano</name>
    <dbReference type="NCBI Taxonomy" id="282301"/>
    <lineage>
        <taxon>Eukaryota</taxon>
        <taxon>Metazoa</taxon>
        <taxon>Spiralia</taxon>
        <taxon>Lophotrochozoa</taxon>
        <taxon>Platyhelminthes</taxon>
        <taxon>Rhabditophora</taxon>
        <taxon>Macrostomorpha</taxon>
        <taxon>Macrostomida</taxon>
        <taxon>Macrostomidae</taxon>
        <taxon>Macrostomum</taxon>
    </lineage>
</organism>
<evidence type="ECO:0000256" key="1">
    <source>
        <dbReference type="SAM" id="MobiDB-lite"/>
    </source>
</evidence>
<accession>A0A1I8FK08</accession>
<evidence type="ECO:0000313" key="2">
    <source>
        <dbReference type="Proteomes" id="UP000095280"/>
    </source>
</evidence>
<name>A0A1I8FK08_9PLAT</name>
<sequence>SSWDFPVLAIEGASHHGPAAAELDLRAQRLHRVQSAGIGCCTPQHRCQVLQSGADLLAQCPADRPLLLTGLHACGDLSSLLVRALIEDASPPVLGLASVGCCYMRSVASGSSCFPMRAGASDQLSYQALELACHSLLAFARRLRLPDEIGRLRAHAYRAGLQLLLLGDRVASAAGDSVSSATQLGDSVSSATPAGHNVTTPAVDNVATPAVDNVATPAVDNVTAPAGDNVTTPAGDNVTAPAGDNVTTPAVDNTNQNGSELSSWLTHRWREVLTWNCLRLLLAPLAESAVLLDRMIYLRESRADLAQLALLPLFDPEQSPRNLDSAGADAEVQAHLANGGCGLRLCCMLSYLLLNGTGVRELGCQPAVMQDAAKLCHDTKQASAQQLLAAEGQFVPRQPHDHAAWDAAIRRMGPNIFADRLKAKVRIFCWIMTSPGNHESKAVHLRLPGSNALKVGRRPRQSVGIKTKAAFRYLGGEFCGYMLRNSDPDSGLYAGRRFKPFVRQGYMSGGAGYVLSREAVKLFIERRPSKQKFQMQSPGPDCCSDTTVSFHYVSPRLMYALEFFVYHLKPYGVIHDFETVKSFVLAELKSQFAQAGQADGKAKKHLNPFLLFCLLYMCRKS</sequence>
<keyword evidence="2" id="KW-1185">Reference proteome</keyword>
<dbReference type="PANTHER" id="PTHR12496">
    <property type="entry name" value="CGI-41 METHYLTRANSFERASE"/>
    <property type="match status" value="1"/>
</dbReference>
<feature type="compositionally biased region" description="Polar residues" evidence="1">
    <location>
        <begin position="245"/>
        <end position="255"/>
    </location>
</feature>
<dbReference type="Proteomes" id="UP000095280">
    <property type="component" value="Unplaced"/>
</dbReference>